<dbReference type="AlphaFoldDB" id="A0A2T5ESD6"/>
<evidence type="ECO:0000259" key="1">
    <source>
        <dbReference type="Pfam" id="PF00535"/>
    </source>
</evidence>
<dbReference type="RefSeq" id="WP_108188019.1">
    <property type="nucleotide sequence ID" value="NZ_PIFK01000037.1"/>
</dbReference>
<comment type="caution">
    <text evidence="2">The sequence shown here is derived from an EMBL/GenBank/DDBJ whole genome shotgun (WGS) entry which is preliminary data.</text>
</comment>
<dbReference type="Proteomes" id="UP000244197">
    <property type="component" value="Unassembled WGS sequence"/>
</dbReference>
<organism evidence="2 3">
    <name type="scientific">Vibrio splendidus</name>
    <dbReference type="NCBI Taxonomy" id="29497"/>
    <lineage>
        <taxon>Bacteria</taxon>
        <taxon>Pseudomonadati</taxon>
        <taxon>Pseudomonadota</taxon>
        <taxon>Gammaproteobacteria</taxon>
        <taxon>Vibrionales</taxon>
        <taxon>Vibrionaceae</taxon>
        <taxon>Vibrio</taxon>
    </lineage>
</organism>
<reference evidence="2 3" key="1">
    <citation type="submission" date="2017-11" db="EMBL/GenBank/DDBJ databases">
        <title>Population delineation of vibrios coincides with oyster pathogenicity.</title>
        <authorList>
            <person name="Bruto M."/>
            <person name="Labreuche Y."/>
            <person name="James A."/>
            <person name="Piel D."/>
            <person name="Chenivesse S."/>
            <person name="Petton B."/>
            <person name="Polz M.F."/>
            <person name="Le Roux F."/>
        </authorList>
    </citation>
    <scope>NUCLEOTIDE SEQUENCE [LARGE SCALE GENOMIC DNA]</scope>
    <source>
        <strain evidence="2 3">FF_144</strain>
    </source>
</reference>
<dbReference type="EMBL" id="PIFK01000037">
    <property type="protein sequence ID" value="PTP29333.1"/>
    <property type="molecule type" value="Genomic_DNA"/>
</dbReference>
<evidence type="ECO:0000313" key="3">
    <source>
        <dbReference type="Proteomes" id="UP000244197"/>
    </source>
</evidence>
<sequence>MKFTYDVIVCTYNGRDYIIEQLDSILNQKYSPLSIIISDDGSEDETISIVSEYIEEHHDVDFVIVEGPGTGPSNNFISALKYVSSPYVFLADQDDVWYSNKVERYFDFVSKYEKNCPQLFFSNAKIVDENLNSLGGSHMGFLSCTPSQLVNNEVLFFNYIQGATICVNFQFISSFCELMYKYSLDDVVIYDWWFGILANYFGEIHYIDEELVLYRQHTNNIVGINKRKGLLKKVYQAFRTVRQIQRIRVILKSECNDSGFLKLYSLSSIRHVGILRYSSIFMLDIVLSIRNYFFK</sequence>
<accession>A0A2T5ESD6</accession>
<dbReference type="Pfam" id="PF00535">
    <property type="entry name" value="Glycos_transf_2"/>
    <property type="match status" value="1"/>
</dbReference>
<feature type="domain" description="Glycosyltransferase 2-like" evidence="1">
    <location>
        <begin position="7"/>
        <end position="159"/>
    </location>
</feature>
<gene>
    <name evidence="2" type="ORF">CWO07_17615</name>
</gene>
<name>A0A2T5ESD6_VIBSP</name>
<protein>
    <recommendedName>
        <fullName evidence="1">Glycosyltransferase 2-like domain-containing protein</fullName>
    </recommendedName>
</protein>
<dbReference type="CDD" id="cd04196">
    <property type="entry name" value="GT_2_like_d"/>
    <property type="match status" value="1"/>
</dbReference>
<dbReference type="GO" id="GO:0016758">
    <property type="term" value="F:hexosyltransferase activity"/>
    <property type="evidence" value="ECO:0007669"/>
    <property type="project" value="UniProtKB-ARBA"/>
</dbReference>
<evidence type="ECO:0000313" key="2">
    <source>
        <dbReference type="EMBL" id="PTP29333.1"/>
    </source>
</evidence>
<dbReference type="InterPro" id="IPR029044">
    <property type="entry name" value="Nucleotide-diphossugar_trans"/>
</dbReference>
<dbReference type="PANTHER" id="PTHR22916">
    <property type="entry name" value="GLYCOSYLTRANSFERASE"/>
    <property type="match status" value="1"/>
</dbReference>
<dbReference type="PANTHER" id="PTHR22916:SF3">
    <property type="entry name" value="UDP-GLCNAC:BETAGAL BETA-1,3-N-ACETYLGLUCOSAMINYLTRANSFERASE-LIKE PROTEIN 1"/>
    <property type="match status" value="1"/>
</dbReference>
<dbReference type="InterPro" id="IPR001173">
    <property type="entry name" value="Glyco_trans_2-like"/>
</dbReference>
<dbReference type="Gene3D" id="3.90.550.10">
    <property type="entry name" value="Spore Coat Polysaccharide Biosynthesis Protein SpsA, Chain A"/>
    <property type="match status" value="1"/>
</dbReference>
<proteinExistence type="predicted"/>
<dbReference type="SUPFAM" id="SSF53448">
    <property type="entry name" value="Nucleotide-diphospho-sugar transferases"/>
    <property type="match status" value="1"/>
</dbReference>